<organism evidence="2 3">
    <name type="scientific">Rubrobacter marinus</name>
    <dbReference type="NCBI Taxonomy" id="2653852"/>
    <lineage>
        <taxon>Bacteria</taxon>
        <taxon>Bacillati</taxon>
        <taxon>Actinomycetota</taxon>
        <taxon>Rubrobacteria</taxon>
        <taxon>Rubrobacterales</taxon>
        <taxon>Rubrobacteraceae</taxon>
        <taxon>Rubrobacter</taxon>
    </lineage>
</organism>
<evidence type="ECO:0000313" key="2">
    <source>
        <dbReference type="EMBL" id="QIN78568.1"/>
    </source>
</evidence>
<sequence length="109" mass="11725">MDHFPAWIGDLPEVDAPFNGLEGRLLSGPRGQTVFFVATKDLDVTPHSHGAQYGIVLAGRVELRKGGEERVLGPGETYEIAAGEEHAARVAAGTALVEVFQEPDRYAPK</sequence>
<proteinExistence type="predicted"/>
<reference evidence="2 3" key="1">
    <citation type="submission" date="2019-10" db="EMBL/GenBank/DDBJ databases">
        <title>Rubrobacter sp nov SCSIO 52915 isolated from a deep-sea sediment in the South China Sea.</title>
        <authorList>
            <person name="Chen R.W."/>
        </authorList>
    </citation>
    <scope>NUCLEOTIDE SEQUENCE [LARGE SCALE GENOMIC DNA]</scope>
    <source>
        <strain evidence="2 3">SCSIO 52915</strain>
    </source>
</reference>
<dbReference type="KEGG" id="rmar:GBA65_08600"/>
<accession>A0A6G8PWH9</accession>
<dbReference type="Pfam" id="PF07883">
    <property type="entry name" value="Cupin_2"/>
    <property type="match status" value="1"/>
</dbReference>
<dbReference type="Proteomes" id="UP000502706">
    <property type="component" value="Chromosome"/>
</dbReference>
<dbReference type="AlphaFoldDB" id="A0A6G8PWH9"/>
<evidence type="ECO:0000313" key="3">
    <source>
        <dbReference type="Proteomes" id="UP000502706"/>
    </source>
</evidence>
<keyword evidence="3" id="KW-1185">Reference proteome</keyword>
<dbReference type="SUPFAM" id="SSF51182">
    <property type="entry name" value="RmlC-like cupins"/>
    <property type="match status" value="1"/>
</dbReference>
<name>A0A6G8PWH9_9ACTN</name>
<dbReference type="Gene3D" id="2.60.120.10">
    <property type="entry name" value="Jelly Rolls"/>
    <property type="match status" value="1"/>
</dbReference>
<dbReference type="InterPro" id="IPR014710">
    <property type="entry name" value="RmlC-like_jellyroll"/>
</dbReference>
<dbReference type="InterPro" id="IPR011051">
    <property type="entry name" value="RmlC_Cupin_sf"/>
</dbReference>
<feature type="domain" description="Cupin type-2" evidence="1">
    <location>
        <begin position="46"/>
        <end position="91"/>
    </location>
</feature>
<dbReference type="EMBL" id="CP045121">
    <property type="protein sequence ID" value="QIN78568.1"/>
    <property type="molecule type" value="Genomic_DNA"/>
</dbReference>
<protein>
    <submittedName>
        <fullName evidence="2">Cupin domain-containing protein</fullName>
    </submittedName>
</protein>
<gene>
    <name evidence="2" type="ORF">GBA65_08600</name>
</gene>
<dbReference type="InterPro" id="IPR013096">
    <property type="entry name" value="Cupin_2"/>
</dbReference>
<evidence type="ECO:0000259" key="1">
    <source>
        <dbReference type="Pfam" id="PF07883"/>
    </source>
</evidence>
<dbReference type="RefSeq" id="WP_166396249.1">
    <property type="nucleotide sequence ID" value="NZ_CP045121.1"/>
</dbReference>